<dbReference type="HAMAP" id="MF_00034">
    <property type="entry name" value="RuvC"/>
    <property type="match status" value="1"/>
</dbReference>
<feature type="active site" evidence="13">
    <location>
        <position position="140"/>
    </location>
</feature>
<comment type="similarity">
    <text evidence="1 13">Belongs to the RuvC family.</text>
</comment>
<evidence type="ECO:0000256" key="2">
    <source>
        <dbReference type="ARBA" id="ARBA00022490"/>
    </source>
</evidence>
<evidence type="ECO:0000313" key="16">
    <source>
        <dbReference type="Proteomes" id="UP000177390"/>
    </source>
</evidence>
<dbReference type="Gene3D" id="3.30.420.10">
    <property type="entry name" value="Ribonuclease H-like superfamily/Ribonuclease H"/>
    <property type="match status" value="1"/>
</dbReference>
<dbReference type="SUPFAM" id="SSF53098">
    <property type="entry name" value="Ribonuclease H-like"/>
    <property type="match status" value="1"/>
</dbReference>
<dbReference type="GO" id="GO:0003677">
    <property type="term" value="F:DNA binding"/>
    <property type="evidence" value="ECO:0007669"/>
    <property type="project" value="UniProtKB-KW"/>
</dbReference>
<evidence type="ECO:0000256" key="9">
    <source>
        <dbReference type="ARBA" id="ARBA00023125"/>
    </source>
</evidence>
<keyword evidence="7 13" id="KW-0378">Hydrolase</keyword>
<dbReference type="GO" id="GO:0006310">
    <property type="term" value="P:DNA recombination"/>
    <property type="evidence" value="ECO:0007669"/>
    <property type="project" value="UniProtKB-UniRule"/>
</dbReference>
<evidence type="ECO:0000256" key="3">
    <source>
        <dbReference type="ARBA" id="ARBA00022722"/>
    </source>
</evidence>
<dbReference type="GO" id="GO:0008821">
    <property type="term" value="F:crossover junction DNA endonuclease activity"/>
    <property type="evidence" value="ECO:0007669"/>
    <property type="project" value="UniProtKB-UniRule"/>
</dbReference>
<comment type="caution">
    <text evidence="15">The sequence shown here is derived from an EMBL/GenBank/DDBJ whole genome shotgun (WGS) entry which is preliminary data.</text>
</comment>
<keyword evidence="6 13" id="KW-0227">DNA damage</keyword>
<evidence type="ECO:0000256" key="8">
    <source>
        <dbReference type="ARBA" id="ARBA00022842"/>
    </source>
</evidence>
<dbReference type="GO" id="GO:0048476">
    <property type="term" value="C:Holliday junction resolvase complex"/>
    <property type="evidence" value="ECO:0007669"/>
    <property type="project" value="UniProtKB-UniRule"/>
</dbReference>
<dbReference type="EMBL" id="MFAH01000075">
    <property type="protein sequence ID" value="OGD69744.1"/>
    <property type="molecule type" value="Genomic_DNA"/>
</dbReference>
<dbReference type="PROSITE" id="PS01321">
    <property type="entry name" value="RUVC"/>
    <property type="match status" value="1"/>
</dbReference>
<comment type="catalytic activity">
    <reaction evidence="12 13">
        <text>Endonucleolytic cleavage at a junction such as a reciprocal single-stranded crossover between two homologous DNA duplexes (Holliday junction).</text>
        <dbReference type="EC" id="3.1.21.10"/>
    </reaction>
</comment>
<dbReference type="InterPro" id="IPR002176">
    <property type="entry name" value="X-over_junc_endoDNase_RuvC"/>
</dbReference>
<comment type="cofactor">
    <cofactor evidence="13">
        <name>Mg(2+)</name>
        <dbReference type="ChEBI" id="CHEBI:18420"/>
    </cofactor>
    <text evidence="13">Binds 2 Mg(2+) ion per subunit.</text>
</comment>
<dbReference type="InterPro" id="IPR012337">
    <property type="entry name" value="RNaseH-like_sf"/>
</dbReference>
<dbReference type="GO" id="GO:0000287">
    <property type="term" value="F:magnesium ion binding"/>
    <property type="evidence" value="ECO:0007669"/>
    <property type="project" value="UniProtKB-UniRule"/>
</dbReference>
<evidence type="ECO:0000256" key="14">
    <source>
        <dbReference type="NCBIfam" id="TIGR00228"/>
    </source>
</evidence>
<accession>A0A1F5ERD7</accession>
<feature type="binding site" evidence="13">
    <location>
        <position position="67"/>
    </location>
    <ligand>
        <name>Mg(2+)</name>
        <dbReference type="ChEBI" id="CHEBI:18420"/>
        <label>2</label>
    </ligand>
</feature>
<protein>
    <recommendedName>
        <fullName evidence="13 14">Crossover junction endodeoxyribonuclease RuvC</fullName>
        <ecNumber evidence="13 14">3.1.21.10</ecNumber>
    </recommendedName>
    <alternativeName>
        <fullName evidence="13">Holliday junction nuclease RuvC</fullName>
    </alternativeName>
    <alternativeName>
        <fullName evidence="13">Holliday junction resolvase RuvC</fullName>
    </alternativeName>
</protein>
<dbReference type="InterPro" id="IPR020563">
    <property type="entry name" value="X-over_junc_endoDNase_Mg_BS"/>
</dbReference>
<keyword evidence="11 13" id="KW-0234">DNA repair</keyword>
<dbReference type="GO" id="GO:0005737">
    <property type="term" value="C:cytoplasm"/>
    <property type="evidence" value="ECO:0007669"/>
    <property type="project" value="UniProtKB-SubCell"/>
</dbReference>
<evidence type="ECO:0000256" key="1">
    <source>
        <dbReference type="ARBA" id="ARBA00009518"/>
    </source>
</evidence>
<dbReference type="AlphaFoldDB" id="A0A1F5ERD7"/>
<dbReference type="CDD" id="cd16962">
    <property type="entry name" value="RuvC"/>
    <property type="match status" value="1"/>
</dbReference>
<evidence type="ECO:0000256" key="4">
    <source>
        <dbReference type="ARBA" id="ARBA00022723"/>
    </source>
</evidence>
<evidence type="ECO:0000256" key="13">
    <source>
        <dbReference type="HAMAP-Rule" id="MF_00034"/>
    </source>
</evidence>
<dbReference type="GO" id="GO:0006281">
    <property type="term" value="P:DNA repair"/>
    <property type="evidence" value="ECO:0007669"/>
    <property type="project" value="UniProtKB-UniRule"/>
</dbReference>
<evidence type="ECO:0000256" key="12">
    <source>
        <dbReference type="ARBA" id="ARBA00029354"/>
    </source>
</evidence>
<dbReference type="EC" id="3.1.21.10" evidence="13 14"/>
<reference evidence="15 16" key="1">
    <citation type="journal article" date="2016" name="Nat. Commun.">
        <title>Thousands of microbial genomes shed light on interconnected biogeochemical processes in an aquifer system.</title>
        <authorList>
            <person name="Anantharaman K."/>
            <person name="Brown C.T."/>
            <person name="Hug L.A."/>
            <person name="Sharon I."/>
            <person name="Castelle C.J."/>
            <person name="Probst A.J."/>
            <person name="Thomas B.C."/>
            <person name="Singh A."/>
            <person name="Wilkins M.J."/>
            <person name="Karaoz U."/>
            <person name="Brodie E.L."/>
            <person name="Williams K.H."/>
            <person name="Hubbard S.S."/>
            <person name="Banfield J.F."/>
        </authorList>
    </citation>
    <scope>NUCLEOTIDE SEQUENCE [LARGE SCALE GENOMIC DNA]</scope>
</reference>
<keyword evidence="3 13" id="KW-0540">Nuclease</keyword>
<name>A0A1F5ERD7_9BACT</name>
<keyword evidence="2 13" id="KW-0963">Cytoplasm</keyword>
<gene>
    <name evidence="13" type="primary">ruvC</name>
    <name evidence="15" type="ORF">A3D09_01815</name>
</gene>
<dbReference type="InterPro" id="IPR036397">
    <property type="entry name" value="RNaseH_sf"/>
</dbReference>
<keyword evidence="9 13" id="KW-0238">DNA-binding</keyword>
<evidence type="ECO:0000256" key="7">
    <source>
        <dbReference type="ARBA" id="ARBA00022801"/>
    </source>
</evidence>
<evidence type="ECO:0000256" key="10">
    <source>
        <dbReference type="ARBA" id="ARBA00023172"/>
    </source>
</evidence>
<dbReference type="PRINTS" id="PR00696">
    <property type="entry name" value="RSOLVASERUVC"/>
</dbReference>
<comment type="function">
    <text evidence="13">The RuvA-RuvB-RuvC complex processes Holliday junction (HJ) DNA during genetic recombination and DNA repair. Endonuclease that resolves HJ intermediates. Cleaves cruciform DNA by making single-stranded nicks across the HJ at symmetrical positions within the homologous arms, yielding a 5'-phosphate and a 3'-hydroxyl group; requires a central core of homology in the junction. The consensus cleavage sequence is 5'-(A/T)TT(C/G)-3'. Cleavage occurs on the 3'-side of the TT dinucleotide at the point of strand exchange. HJ branch migration catalyzed by RuvA-RuvB allows RuvC to scan DNA until it finds its consensus sequence, where it cleaves and resolves the cruciform DNA.</text>
</comment>
<keyword evidence="4 13" id="KW-0479">Metal-binding</keyword>
<feature type="binding site" evidence="13">
    <location>
        <position position="7"/>
    </location>
    <ligand>
        <name>Mg(2+)</name>
        <dbReference type="ChEBI" id="CHEBI:18420"/>
        <label>1</label>
    </ligand>
</feature>
<feature type="binding site" evidence="13">
    <location>
        <position position="140"/>
    </location>
    <ligand>
        <name>Mg(2+)</name>
        <dbReference type="ChEBI" id="CHEBI:18420"/>
        <label>1</label>
    </ligand>
</feature>
<dbReference type="Pfam" id="PF02075">
    <property type="entry name" value="RuvC"/>
    <property type="match status" value="1"/>
</dbReference>
<comment type="subcellular location">
    <subcellularLocation>
        <location evidence="13">Cytoplasm</location>
    </subcellularLocation>
</comment>
<evidence type="ECO:0000256" key="11">
    <source>
        <dbReference type="ARBA" id="ARBA00023204"/>
    </source>
</evidence>
<organism evidence="15 16">
    <name type="scientific">Candidatus Collierbacteria bacterium RIFCSPHIGHO2_02_FULL_49_10</name>
    <dbReference type="NCBI Taxonomy" id="1817723"/>
    <lineage>
        <taxon>Bacteria</taxon>
        <taxon>Candidatus Collieribacteriota</taxon>
    </lineage>
</organism>
<dbReference type="NCBIfam" id="TIGR00228">
    <property type="entry name" value="ruvC"/>
    <property type="match status" value="1"/>
</dbReference>
<feature type="active site" evidence="13">
    <location>
        <position position="7"/>
    </location>
</feature>
<evidence type="ECO:0000256" key="5">
    <source>
        <dbReference type="ARBA" id="ARBA00022759"/>
    </source>
</evidence>
<dbReference type="PANTHER" id="PTHR30194:SF3">
    <property type="entry name" value="CROSSOVER JUNCTION ENDODEOXYRIBONUCLEASE RUVC"/>
    <property type="match status" value="1"/>
</dbReference>
<dbReference type="Proteomes" id="UP000177390">
    <property type="component" value="Unassembled WGS sequence"/>
</dbReference>
<keyword evidence="5 13" id="KW-0255">Endonuclease</keyword>
<comment type="subunit">
    <text evidence="13">Homodimer which binds Holliday junction (HJ) DNA. The HJ becomes 2-fold symmetrical on binding to RuvC with unstacked arms; it has a different conformation from HJ DNA in complex with RuvA. In the full resolvosome a probable DNA-RuvA(4)-RuvB(12)-RuvC(2) complex forms which resolves the HJ.</text>
</comment>
<keyword evidence="8 13" id="KW-0460">Magnesium</keyword>
<sequence length="160" mass="17698">MRVLGIDPGTGRLGWAIVEKEQGREVLVDCGCIETPARTDLSIRLEVIFNELNRIIKEYRPTDASIEDLFFATNRKTVMSVSAARGVVLLTCQLSHLTISSYTPLQIKSTITGYGSADKKQVEFMVKQILKVKELKQIDDTVDAIAAALTHLSFCPARNA</sequence>
<dbReference type="NCBIfam" id="NF000711">
    <property type="entry name" value="PRK00039.2-1"/>
    <property type="match status" value="1"/>
</dbReference>
<evidence type="ECO:0000256" key="6">
    <source>
        <dbReference type="ARBA" id="ARBA00022763"/>
    </source>
</evidence>
<proteinExistence type="inferred from homology"/>
<evidence type="ECO:0000313" key="15">
    <source>
        <dbReference type="EMBL" id="OGD69744.1"/>
    </source>
</evidence>
<feature type="active site" evidence="13">
    <location>
        <position position="67"/>
    </location>
</feature>
<dbReference type="PANTHER" id="PTHR30194">
    <property type="entry name" value="CROSSOVER JUNCTION ENDODEOXYRIBONUCLEASE RUVC"/>
    <property type="match status" value="1"/>
</dbReference>
<keyword evidence="10 13" id="KW-0233">DNA recombination</keyword>
<dbReference type="FunFam" id="3.30.420.10:FF:000002">
    <property type="entry name" value="Crossover junction endodeoxyribonuclease RuvC"/>
    <property type="match status" value="1"/>
</dbReference>